<protein>
    <submittedName>
        <fullName evidence="1">Uncharacterized protein</fullName>
    </submittedName>
</protein>
<comment type="caution">
    <text evidence="1">The sequence shown here is derived from an EMBL/GenBank/DDBJ whole genome shotgun (WGS) entry which is preliminary data.</text>
</comment>
<dbReference type="Proteomes" id="UP000298663">
    <property type="component" value="Unassembled WGS sequence"/>
</dbReference>
<evidence type="ECO:0000313" key="1">
    <source>
        <dbReference type="EMBL" id="TKR58214.1"/>
    </source>
</evidence>
<reference evidence="1 2" key="1">
    <citation type="journal article" date="2015" name="Genome Biol.">
        <title>Comparative genomics of Steinernema reveals deeply conserved gene regulatory networks.</title>
        <authorList>
            <person name="Dillman A.R."/>
            <person name="Macchietto M."/>
            <person name="Porter C.F."/>
            <person name="Rogers A."/>
            <person name="Williams B."/>
            <person name="Antoshechkin I."/>
            <person name="Lee M.M."/>
            <person name="Goodwin Z."/>
            <person name="Lu X."/>
            <person name="Lewis E.E."/>
            <person name="Goodrich-Blair H."/>
            <person name="Stock S.P."/>
            <person name="Adams B.J."/>
            <person name="Sternberg P.W."/>
            <person name="Mortazavi A."/>
        </authorList>
    </citation>
    <scope>NUCLEOTIDE SEQUENCE [LARGE SCALE GENOMIC DNA]</scope>
    <source>
        <strain evidence="1 2">ALL</strain>
    </source>
</reference>
<name>A0A4U5LQJ3_STECR</name>
<organism evidence="1 2">
    <name type="scientific">Steinernema carpocapsae</name>
    <name type="common">Entomopathogenic nematode</name>
    <dbReference type="NCBI Taxonomy" id="34508"/>
    <lineage>
        <taxon>Eukaryota</taxon>
        <taxon>Metazoa</taxon>
        <taxon>Ecdysozoa</taxon>
        <taxon>Nematoda</taxon>
        <taxon>Chromadorea</taxon>
        <taxon>Rhabditida</taxon>
        <taxon>Tylenchina</taxon>
        <taxon>Panagrolaimomorpha</taxon>
        <taxon>Strongyloidoidea</taxon>
        <taxon>Steinernematidae</taxon>
        <taxon>Steinernema</taxon>
    </lineage>
</organism>
<evidence type="ECO:0000313" key="2">
    <source>
        <dbReference type="Proteomes" id="UP000298663"/>
    </source>
</evidence>
<dbReference type="EMBL" id="AZBU02000013">
    <property type="protein sequence ID" value="TKR58214.1"/>
    <property type="molecule type" value="Genomic_DNA"/>
</dbReference>
<accession>A0A4U5LQJ3</accession>
<gene>
    <name evidence="1" type="ORF">L596_029693</name>
</gene>
<sequence length="67" mass="7697">MRSFILHARSCSSWKVGFQQASCPLYCWRVMIDSTQKVRNESFVANIEIGGREKMGRTSELSSILLR</sequence>
<keyword evidence="2" id="KW-1185">Reference proteome</keyword>
<reference evidence="1 2" key="2">
    <citation type="journal article" date="2019" name="G3 (Bethesda)">
        <title>Hybrid Assembly of the Genome of the Entomopathogenic Nematode Steinernema carpocapsae Identifies the X-Chromosome.</title>
        <authorList>
            <person name="Serra L."/>
            <person name="Macchietto M."/>
            <person name="Macias-Munoz A."/>
            <person name="McGill C.J."/>
            <person name="Rodriguez I.M."/>
            <person name="Rodriguez B."/>
            <person name="Murad R."/>
            <person name="Mortazavi A."/>
        </authorList>
    </citation>
    <scope>NUCLEOTIDE SEQUENCE [LARGE SCALE GENOMIC DNA]</scope>
    <source>
        <strain evidence="1 2">ALL</strain>
    </source>
</reference>
<dbReference type="AlphaFoldDB" id="A0A4U5LQJ3"/>
<proteinExistence type="predicted"/>